<evidence type="ECO:0000259" key="6">
    <source>
        <dbReference type="Pfam" id="PF07992"/>
    </source>
</evidence>
<evidence type="ECO:0000256" key="4">
    <source>
        <dbReference type="ARBA" id="ARBA00022827"/>
    </source>
</evidence>
<dbReference type="InterPro" id="IPR036188">
    <property type="entry name" value="FAD/NAD-bd_sf"/>
</dbReference>
<dbReference type="EMBL" id="WRPP01000004">
    <property type="protein sequence ID" value="MVU80274.1"/>
    <property type="molecule type" value="Genomic_DNA"/>
</dbReference>
<keyword evidence="5" id="KW-0560">Oxidoreductase</keyword>
<dbReference type="PANTHER" id="PTHR42913">
    <property type="entry name" value="APOPTOSIS-INDUCING FACTOR 1"/>
    <property type="match status" value="1"/>
</dbReference>
<keyword evidence="8" id="KW-1185">Reference proteome</keyword>
<organism evidence="7 8">
    <name type="scientific">Nocardia terrae</name>
    <dbReference type="NCBI Taxonomy" id="2675851"/>
    <lineage>
        <taxon>Bacteria</taxon>
        <taxon>Bacillati</taxon>
        <taxon>Actinomycetota</taxon>
        <taxon>Actinomycetes</taxon>
        <taxon>Mycobacteriales</taxon>
        <taxon>Nocardiaceae</taxon>
        <taxon>Nocardia</taxon>
    </lineage>
</organism>
<keyword evidence="3" id="KW-0285">Flavoprotein</keyword>
<dbReference type="GO" id="GO:0019646">
    <property type="term" value="P:aerobic electron transport chain"/>
    <property type="evidence" value="ECO:0007669"/>
    <property type="project" value="TreeGrafter"/>
</dbReference>
<evidence type="ECO:0000256" key="3">
    <source>
        <dbReference type="ARBA" id="ARBA00022630"/>
    </source>
</evidence>
<comment type="cofactor">
    <cofactor evidence="1">
        <name>FAD</name>
        <dbReference type="ChEBI" id="CHEBI:57692"/>
    </cofactor>
</comment>
<dbReference type="InterPro" id="IPR023753">
    <property type="entry name" value="FAD/NAD-binding_dom"/>
</dbReference>
<evidence type="ECO:0000256" key="2">
    <source>
        <dbReference type="ARBA" id="ARBA00005272"/>
    </source>
</evidence>
<accession>A0A7K1V120</accession>
<dbReference type="PRINTS" id="PR00368">
    <property type="entry name" value="FADPNR"/>
</dbReference>
<gene>
    <name evidence="7" type="ORF">GPX89_23880</name>
</gene>
<evidence type="ECO:0000313" key="7">
    <source>
        <dbReference type="EMBL" id="MVU80274.1"/>
    </source>
</evidence>
<feature type="domain" description="FAD/NAD(P)-binding" evidence="6">
    <location>
        <begin position="6"/>
        <end position="287"/>
    </location>
</feature>
<comment type="similarity">
    <text evidence="2">Belongs to the NADH dehydrogenase family.</text>
</comment>
<sequence>MSEQHRIVVLGAGYAGLAAAQQARKAKGVRVTVIDLHTEFVDRVRLHQVAAGQDVARWELRKELAAKGIEFVNGRAERIDTAARRVELASGEAVEYDSLIYALGSRANLSMVPGAAEFAHTIATSEDVRRIPALTGRVAVVGGGATGLEAATELAESRPDLEVVLVNSDEPGSWLIPKAVAHIRTVLDRLGVQVRVAKVAAVTAPGLELVDGDRIDADTVLWTTGFTVPDVAARSGLPVDARDRVLVDDTLAVRGVPDVYAVGDAAVMLGYNDREARMSCQAAQPAGKYIGGAVAARVHGKQPAPYKVRFLLTCMSLGRRDGLVQFMKADDSNGSTVLTGRTAAFIKEQIVSAVGRAAKP</sequence>
<dbReference type="Gene3D" id="3.50.50.100">
    <property type="match status" value="1"/>
</dbReference>
<reference evidence="7 8" key="1">
    <citation type="submission" date="2019-12" db="EMBL/GenBank/DDBJ databases">
        <title>Nocardia sp. nov. ET3-3 isolated from soil.</title>
        <authorList>
            <person name="Kanchanasin P."/>
            <person name="Tanasupawat S."/>
            <person name="Yuki M."/>
            <person name="Kudo T."/>
        </authorList>
    </citation>
    <scope>NUCLEOTIDE SEQUENCE [LARGE SCALE GENOMIC DNA]</scope>
    <source>
        <strain evidence="7 8">ET3-3</strain>
    </source>
</reference>
<evidence type="ECO:0000313" key="8">
    <source>
        <dbReference type="Proteomes" id="UP000466794"/>
    </source>
</evidence>
<dbReference type="PANTHER" id="PTHR42913:SF3">
    <property type="entry name" value="64 KDA MITOCHONDRIAL NADH DEHYDROGENASE (EUROFUNG)"/>
    <property type="match status" value="1"/>
</dbReference>
<dbReference type="GO" id="GO:0003955">
    <property type="term" value="F:NAD(P)H dehydrogenase (quinone) activity"/>
    <property type="evidence" value="ECO:0007669"/>
    <property type="project" value="TreeGrafter"/>
</dbReference>
<evidence type="ECO:0000256" key="5">
    <source>
        <dbReference type="ARBA" id="ARBA00023002"/>
    </source>
</evidence>
<dbReference type="Proteomes" id="UP000466794">
    <property type="component" value="Unassembled WGS sequence"/>
</dbReference>
<dbReference type="Pfam" id="PF07992">
    <property type="entry name" value="Pyr_redox_2"/>
    <property type="match status" value="1"/>
</dbReference>
<dbReference type="RefSeq" id="WP_157389772.1">
    <property type="nucleotide sequence ID" value="NZ_WRPP01000004.1"/>
</dbReference>
<comment type="caution">
    <text evidence="7">The sequence shown here is derived from an EMBL/GenBank/DDBJ whole genome shotgun (WGS) entry which is preliminary data.</text>
</comment>
<keyword evidence="4" id="KW-0274">FAD</keyword>
<dbReference type="InterPro" id="IPR051169">
    <property type="entry name" value="NADH-Q_oxidoreductase"/>
</dbReference>
<protein>
    <submittedName>
        <fullName evidence="7">NAD(P)-binding protein</fullName>
    </submittedName>
</protein>
<evidence type="ECO:0000256" key="1">
    <source>
        <dbReference type="ARBA" id="ARBA00001974"/>
    </source>
</evidence>
<dbReference type="PRINTS" id="PR00469">
    <property type="entry name" value="PNDRDTASEII"/>
</dbReference>
<name>A0A7K1V120_9NOCA</name>
<proteinExistence type="inferred from homology"/>
<dbReference type="SUPFAM" id="SSF51905">
    <property type="entry name" value="FAD/NAD(P)-binding domain"/>
    <property type="match status" value="1"/>
</dbReference>
<dbReference type="AlphaFoldDB" id="A0A7K1V120"/>